<organism evidence="2 3">
    <name type="scientific">Entamoeba invadens IP1</name>
    <dbReference type="NCBI Taxonomy" id="370355"/>
    <lineage>
        <taxon>Eukaryota</taxon>
        <taxon>Amoebozoa</taxon>
        <taxon>Evosea</taxon>
        <taxon>Archamoebae</taxon>
        <taxon>Mastigamoebida</taxon>
        <taxon>Entamoebidae</taxon>
        <taxon>Entamoeba</taxon>
    </lineage>
</organism>
<feature type="transmembrane region" description="Helical" evidence="1">
    <location>
        <begin position="176"/>
        <end position="200"/>
    </location>
</feature>
<keyword evidence="1" id="KW-0472">Membrane</keyword>
<dbReference type="OrthoDB" id="25985at2759"/>
<evidence type="ECO:0000256" key="1">
    <source>
        <dbReference type="SAM" id="Phobius"/>
    </source>
</evidence>
<keyword evidence="3" id="KW-1185">Reference proteome</keyword>
<feature type="transmembrane region" description="Helical" evidence="1">
    <location>
        <begin position="259"/>
        <end position="277"/>
    </location>
</feature>
<dbReference type="OMA" id="YLEDNTC"/>
<dbReference type="Proteomes" id="UP000014680">
    <property type="component" value="Unassembled WGS sequence"/>
</dbReference>
<protein>
    <submittedName>
        <fullName evidence="2">Uncharacterized protein</fullName>
    </submittedName>
</protein>
<dbReference type="AlphaFoldDB" id="A0A0A1U472"/>
<reference evidence="2 3" key="1">
    <citation type="submission" date="2012-10" db="EMBL/GenBank/DDBJ databases">
        <authorList>
            <person name="Zafar N."/>
            <person name="Inman J."/>
            <person name="Hall N."/>
            <person name="Lorenzi H."/>
            <person name="Caler E."/>
        </authorList>
    </citation>
    <scope>NUCLEOTIDE SEQUENCE [LARGE SCALE GENOMIC DNA]</scope>
    <source>
        <strain evidence="2 3">IP1</strain>
    </source>
</reference>
<dbReference type="RefSeq" id="XP_004255793.1">
    <property type="nucleotide sequence ID" value="XM_004255745.1"/>
</dbReference>
<dbReference type="GeneID" id="14888017"/>
<dbReference type="VEuPathDB" id="AmoebaDB:EIN_163920"/>
<evidence type="ECO:0000313" key="2">
    <source>
        <dbReference type="EMBL" id="ELP89022.1"/>
    </source>
</evidence>
<evidence type="ECO:0000313" key="3">
    <source>
        <dbReference type="Proteomes" id="UP000014680"/>
    </source>
</evidence>
<feature type="transmembrane region" description="Helical" evidence="1">
    <location>
        <begin position="31"/>
        <end position="51"/>
    </location>
</feature>
<dbReference type="EMBL" id="KB206683">
    <property type="protein sequence ID" value="ELP89022.1"/>
    <property type="molecule type" value="Genomic_DNA"/>
</dbReference>
<feature type="transmembrane region" description="Helical" evidence="1">
    <location>
        <begin position="100"/>
        <end position="116"/>
    </location>
</feature>
<feature type="transmembrane region" description="Helical" evidence="1">
    <location>
        <begin position="234"/>
        <end position="253"/>
    </location>
</feature>
<keyword evidence="1" id="KW-0812">Transmembrane</keyword>
<dbReference type="KEGG" id="eiv:EIN_163920"/>
<feature type="transmembrane region" description="Helical" evidence="1">
    <location>
        <begin position="206"/>
        <end position="227"/>
    </location>
</feature>
<name>A0A0A1U472_ENTIV</name>
<proteinExistence type="predicted"/>
<keyword evidence="1" id="KW-1133">Transmembrane helix</keyword>
<sequence length="287" mass="33006">MIIIYTTFYYEGKSLECLGTRTGDTTKLLEIHSIAMLSGFLLPILSIFRIVRVVIPYFIDLTTSYLIHRIGIFVQTFLNYQLNDVRCSKDGEMKNGVNGYSYAIVFFFLVFVRLLNSNDNYPQYDSNTISLQFSPPTYIQNRKQLFYQSVGPFSYRYSCSCQNYLKNNEKCLYHSTVYIILSIYILSGSIGIGHILVHGFANVTQILFGMCLAYIMIFLFDFILYFFRPLVKAIVLITCFYIITFVAYIGLNGEIADGAFYHVICAVDLCASIVLHYKLNTKNSKKH</sequence>
<gene>
    <name evidence="2" type="ORF">EIN_163920</name>
</gene>
<accession>A0A0A1U472</accession>